<dbReference type="SUPFAM" id="SSF53474">
    <property type="entry name" value="alpha/beta-Hydrolases"/>
    <property type="match status" value="1"/>
</dbReference>
<reference evidence="1" key="1">
    <citation type="journal article" date="2021" name="PeerJ">
        <title>Extensive microbial diversity within the chicken gut microbiome revealed by metagenomics and culture.</title>
        <authorList>
            <person name="Gilroy R."/>
            <person name="Ravi A."/>
            <person name="Getino M."/>
            <person name="Pursley I."/>
            <person name="Horton D.L."/>
            <person name="Alikhan N.F."/>
            <person name="Baker D."/>
            <person name="Gharbi K."/>
            <person name="Hall N."/>
            <person name="Watson M."/>
            <person name="Adriaenssens E.M."/>
            <person name="Foster-Nyarko E."/>
            <person name="Jarju S."/>
            <person name="Secka A."/>
            <person name="Antonio M."/>
            <person name="Oren A."/>
            <person name="Chaudhuri R.R."/>
            <person name="La Ragione R."/>
            <person name="Hildebrand F."/>
            <person name="Pallen M.J."/>
        </authorList>
    </citation>
    <scope>NUCLEOTIDE SEQUENCE</scope>
    <source>
        <strain evidence="1">ChiHjej13B12-9602</strain>
    </source>
</reference>
<comment type="caution">
    <text evidence="1">The sequence shown here is derived from an EMBL/GenBank/DDBJ whole genome shotgun (WGS) entry which is preliminary data.</text>
</comment>
<reference evidence="1" key="2">
    <citation type="submission" date="2021-09" db="EMBL/GenBank/DDBJ databases">
        <authorList>
            <person name="Gilroy R."/>
        </authorList>
    </citation>
    <scope>NUCLEOTIDE SEQUENCE</scope>
    <source>
        <strain evidence="1">ChiHjej13B12-9602</strain>
    </source>
</reference>
<dbReference type="AlphaFoldDB" id="A0A921IV59"/>
<gene>
    <name evidence="1" type="ORF">K8V70_09695</name>
</gene>
<evidence type="ECO:0000313" key="2">
    <source>
        <dbReference type="Proteomes" id="UP000753256"/>
    </source>
</evidence>
<dbReference type="Proteomes" id="UP000753256">
    <property type="component" value="Unassembled WGS sequence"/>
</dbReference>
<dbReference type="InterPro" id="IPR029058">
    <property type="entry name" value="AB_hydrolase_fold"/>
</dbReference>
<dbReference type="InterPro" id="IPR024499">
    <property type="entry name" value="Mbeg1-like"/>
</dbReference>
<organism evidence="1 2">
    <name type="scientific">Enorma phocaeensis</name>
    <dbReference type="NCBI Taxonomy" id="1871019"/>
    <lineage>
        <taxon>Bacteria</taxon>
        <taxon>Bacillati</taxon>
        <taxon>Actinomycetota</taxon>
        <taxon>Coriobacteriia</taxon>
        <taxon>Coriobacteriales</taxon>
        <taxon>Coriobacteriaceae</taxon>
        <taxon>Enorma</taxon>
    </lineage>
</organism>
<accession>A0A921IV59</accession>
<evidence type="ECO:0000313" key="1">
    <source>
        <dbReference type="EMBL" id="HJG38108.1"/>
    </source>
</evidence>
<dbReference type="Pfam" id="PF11187">
    <property type="entry name" value="Mbeg1-like"/>
    <property type="match status" value="1"/>
</dbReference>
<sequence>MSYLFDYVERERASFAERPFGPVDAAVLTQAGMIDGAGIVPEPPQRPVVLDRMRALLAPDAGGARFEDLLRAECFDRMFTGLAAGDVRRLLYELAASPRFRDLRLRGYRSEFDEGAHTQFAAMSFTWGSELSFITFRGTDASPTGWRENFDMAYKDEVCAQALAREYVEFMAPRLPGELHVGGHSKGGNLALYAALTCTGRVQSRIGRIWCLDAPGFRAGRFSERDYARLEGRVCRMAPQDSIVGALLECPVETRTVRSSAIGLYQHSVFSWEIADDGVSDGGAASGGVASGGAALGWTAERAASAERDPADFVYLDGLSEFSHTVHEVVSEWLASMDDGQIERAVDALFAAYEASGARDVGDVLAGGGNPIHLAIEAARNLDGESSAILSDAFGELAAIAARHVGRDVAESLFGLRI</sequence>
<dbReference type="EMBL" id="DYUZ01000035">
    <property type="protein sequence ID" value="HJG38108.1"/>
    <property type="molecule type" value="Genomic_DNA"/>
</dbReference>
<name>A0A921IV59_9ACTN</name>
<dbReference type="RefSeq" id="WP_273191229.1">
    <property type="nucleotide sequence ID" value="NZ_DYUZ01000035.1"/>
</dbReference>
<proteinExistence type="predicted"/>
<protein>
    <submittedName>
        <fullName evidence="1">DUF2974 domain-containing protein</fullName>
    </submittedName>
</protein>